<evidence type="ECO:0000256" key="1">
    <source>
        <dbReference type="ARBA" id="ARBA00006817"/>
    </source>
</evidence>
<evidence type="ECO:0000259" key="2">
    <source>
        <dbReference type="Pfam" id="PF08327"/>
    </source>
</evidence>
<protein>
    <submittedName>
        <fullName evidence="3">Activator of HSP90 ATPase</fullName>
    </submittedName>
</protein>
<dbReference type="InterPro" id="IPR013538">
    <property type="entry name" value="ASHA1/2-like_C"/>
</dbReference>
<accession>A0A511YWV5</accession>
<evidence type="ECO:0000313" key="3">
    <source>
        <dbReference type="EMBL" id="GEN79675.1"/>
    </source>
</evidence>
<dbReference type="Gene3D" id="3.30.530.20">
    <property type="match status" value="1"/>
</dbReference>
<comment type="similarity">
    <text evidence="1">Belongs to the AHA1 family.</text>
</comment>
<dbReference type="EMBL" id="BJYK01000002">
    <property type="protein sequence ID" value="GEN79675.1"/>
    <property type="molecule type" value="Genomic_DNA"/>
</dbReference>
<proteinExistence type="inferred from homology"/>
<reference evidence="3 4" key="1">
    <citation type="submission" date="2019-07" db="EMBL/GenBank/DDBJ databases">
        <title>Whole genome shotgun sequence of Actinotalea fermentans NBRC 105374.</title>
        <authorList>
            <person name="Hosoyama A."/>
            <person name="Uohara A."/>
            <person name="Ohji S."/>
            <person name="Ichikawa N."/>
        </authorList>
    </citation>
    <scope>NUCLEOTIDE SEQUENCE [LARGE SCALE GENOMIC DNA]</scope>
    <source>
        <strain evidence="3 4">NBRC 105374</strain>
    </source>
</reference>
<dbReference type="AlphaFoldDB" id="A0A511YWV5"/>
<dbReference type="Proteomes" id="UP000321484">
    <property type="component" value="Unassembled WGS sequence"/>
</dbReference>
<dbReference type="InterPro" id="IPR023393">
    <property type="entry name" value="START-like_dom_sf"/>
</dbReference>
<dbReference type="CDD" id="cd07814">
    <property type="entry name" value="SRPBCC_CalC_Aha1-like"/>
    <property type="match status" value="1"/>
</dbReference>
<dbReference type="SUPFAM" id="SSF55961">
    <property type="entry name" value="Bet v1-like"/>
    <property type="match status" value="1"/>
</dbReference>
<keyword evidence="4" id="KW-1185">Reference proteome</keyword>
<dbReference type="RefSeq" id="WP_052113669.1">
    <property type="nucleotide sequence ID" value="NZ_BJYK01000002.1"/>
</dbReference>
<feature type="domain" description="Activator of Hsp90 ATPase homologue 1/2-like C-terminal" evidence="2">
    <location>
        <begin position="25"/>
        <end position="148"/>
    </location>
</feature>
<name>A0A511YWV5_9CELL</name>
<gene>
    <name evidence="3" type="ORF">AFE02nite_14090</name>
</gene>
<dbReference type="Pfam" id="PF08327">
    <property type="entry name" value="AHSA1"/>
    <property type="match status" value="1"/>
</dbReference>
<comment type="caution">
    <text evidence="3">The sequence shown here is derived from an EMBL/GenBank/DDBJ whole genome shotgun (WGS) entry which is preliminary data.</text>
</comment>
<sequence length="150" mass="16380">MTGAPTGAQADRARVPQARVERTLAAPPERVFAAWTDPAVLRRWFCPNPDLALDVEAEARVGGRYRVDMGEGRFVAEGEYTELVPGRVVAFTWRWTTSDVVSAVRVELSPTPEGGTRLVLVHTGLADADDAQGHREGWELSLARLEALDA</sequence>
<dbReference type="OrthoDB" id="5185819at2"/>
<evidence type="ECO:0000313" key="4">
    <source>
        <dbReference type="Proteomes" id="UP000321484"/>
    </source>
</evidence>
<organism evidence="3 4">
    <name type="scientific">Actinotalea fermentans</name>
    <dbReference type="NCBI Taxonomy" id="43671"/>
    <lineage>
        <taxon>Bacteria</taxon>
        <taxon>Bacillati</taxon>
        <taxon>Actinomycetota</taxon>
        <taxon>Actinomycetes</taxon>
        <taxon>Micrococcales</taxon>
        <taxon>Cellulomonadaceae</taxon>
        <taxon>Actinotalea</taxon>
    </lineage>
</organism>